<dbReference type="Proteomes" id="UP000460549">
    <property type="component" value="Unassembled WGS sequence"/>
</dbReference>
<dbReference type="EMBL" id="VUNN01000019">
    <property type="protein sequence ID" value="MSU06894.1"/>
    <property type="molecule type" value="Genomic_DNA"/>
</dbReference>
<name>A0A7X2PDF1_9SPIO</name>
<dbReference type="AlphaFoldDB" id="A0A7X2PDF1"/>
<proteinExistence type="predicted"/>
<feature type="domain" description="AAA-ATPase-like" evidence="1">
    <location>
        <begin position="17"/>
        <end position="206"/>
    </location>
</feature>
<evidence type="ECO:0000313" key="2">
    <source>
        <dbReference type="EMBL" id="MSU06894.1"/>
    </source>
</evidence>
<dbReference type="RefSeq" id="WP_154426141.1">
    <property type="nucleotide sequence ID" value="NZ_VUNN01000019.1"/>
</dbReference>
<evidence type="ECO:0000313" key="3">
    <source>
        <dbReference type="Proteomes" id="UP000460549"/>
    </source>
</evidence>
<dbReference type="SUPFAM" id="SSF52540">
    <property type="entry name" value="P-loop containing nucleoside triphosphate hydrolases"/>
    <property type="match status" value="1"/>
</dbReference>
<dbReference type="Gene3D" id="3.40.50.300">
    <property type="entry name" value="P-loop containing nucleotide triphosphate hydrolases"/>
    <property type="match status" value="1"/>
</dbReference>
<comment type="caution">
    <text evidence="2">The sequence shown here is derived from an EMBL/GenBank/DDBJ whole genome shotgun (WGS) entry which is preliminary data.</text>
</comment>
<accession>A0A7X2PDF1</accession>
<sequence>MGIYLNPGFNNFNEDKQLINFVDKSMLIATLNKKLNTRDCLICASRPRRFGKTMAANMIAAYYSKGCDSHEVFSNLKISKDPSFEENINKYNVIKIDMNGIVSSKGSISVVEYLSSEVIYELKETFPNINLPDDISLATAIKRIYAKTGEKFIFIMDEYDVIIRDENYTPELKGYLELLVSLFKSEDVNIAIALAYLTGIMPIIKDKSQSGLNNFKEYTMLDAEDMAPFMGFTVDEVKALADKNNMDFEEIKRWYDGYNLNGIELYSPISIIRAIEKKRCSDYWTQTGSYEAVSNYIELNIDGIKDDVIKMMAGESIPVIVDKFRNKITDFKQKDEVFTYLIHLGYLAYNGENKTCRIPNTEIKSEWGWIIGLSKKYKKVGEITNLSKKLLEATYNLEGEAVAKSLEKSHELLTSNLSYNNEQSMQSAIMLSYFYAYDYYTILPEVTTGKGYADIVMVPFVPNIPALVIELKKDKVVGGAIEQIKEKDYPSRLSGYVGNTLLVGISYDSKTKNHTCIIERA</sequence>
<protein>
    <submittedName>
        <fullName evidence="2">AAA family ATPase</fullName>
    </submittedName>
</protein>
<dbReference type="Pfam" id="PF08011">
    <property type="entry name" value="PDDEXK_9"/>
    <property type="match status" value="1"/>
</dbReference>
<dbReference type="PANTHER" id="PTHR34825:SF1">
    <property type="entry name" value="AAA-ATPASE-LIKE DOMAIN-CONTAINING PROTEIN"/>
    <property type="match status" value="1"/>
</dbReference>
<keyword evidence="3" id="KW-1185">Reference proteome</keyword>
<organism evidence="2 3">
    <name type="scientific">Bullifex porci</name>
    <dbReference type="NCBI Taxonomy" id="2606638"/>
    <lineage>
        <taxon>Bacteria</taxon>
        <taxon>Pseudomonadati</taxon>
        <taxon>Spirochaetota</taxon>
        <taxon>Spirochaetia</taxon>
        <taxon>Spirochaetales</taxon>
        <taxon>Spirochaetaceae</taxon>
        <taxon>Bullifex</taxon>
    </lineage>
</organism>
<dbReference type="InterPro" id="IPR027417">
    <property type="entry name" value="P-loop_NTPase"/>
</dbReference>
<evidence type="ECO:0000259" key="1">
    <source>
        <dbReference type="Pfam" id="PF09820"/>
    </source>
</evidence>
<dbReference type="Pfam" id="PF09820">
    <property type="entry name" value="AAA-ATPase_like"/>
    <property type="match status" value="1"/>
</dbReference>
<dbReference type="InterPro" id="IPR012547">
    <property type="entry name" value="PDDEXK_9"/>
</dbReference>
<dbReference type="PANTHER" id="PTHR34825">
    <property type="entry name" value="CONSERVED PROTEIN, WITH A WEAK D-GALACTARATE DEHYDRATASE/ALTRONATE HYDROLASE DOMAIN"/>
    <property type="match status" value="1"/>
</dbReference>
<reference evidence="2 3" key="1">
    <citation type="submission" date="2019-08" db="EMBL/GenBank/DDBJ databases">
        <title>In-depth cultivation of the pig gut microbiome towards novel bacterial diversity and tailored functional studies.</title>
        <authorList>
            <person name="Wylensek D."/>
            <person name="Hitch T.C.A."/>
            <person name="Clavel T."/>
        </authorList>
    </citation>
    <scope>NUCLEOTIDE SEQUENCE [LARGE SCALE GENOMIC DNA]</scope>
    <source>
        <strain evidence="2 3">NM-380-WT-3C1</strain>
    </source>
</reference>
<gene>
    <name evidence="2" type="ORF">FYJ80_08935</name>
</gene>
<dbReference type="InterPro" id="IPR018631">
    <property type="entry name" value="AAA-ATPase-like_dom"/>
</dbReference>